<dbReference type="Pfam" id="PF09673">
    <property type="entry name" value="TrbC_Ftype"/>
    <property type="match status" value="1"/>
</dbReference>
<sequence length="214" mass="23612">MKKILLSSLLCLASFAHANQNDELQIWQQQGALLKKSVSTETLKTLRANADEALVQSKASLLPLIKANRPRLRGQAADGAILFVSFSMPKPLLLALADEAAQYHIPVVIKGLVQGDFNQTITTFAALEGEARQRHQRFTGLALDPLWFEQFNITQVPALVITQRLASCEPQTICPNQPFDVVHGNISIEKGLELLSEKGELKQLAKTIREQGHV</sequence>
<proteinExistence type="predicted"/>
<organism evidence="2 3">
    <name type="scientific">Legionella donaldsonii</name>
    <dbReference type="NCBI Taxonomy" id="45060"/>
    <lineage>
        <taxon>Bacteria</taxon>
        <taxon>Pseudomonadati</taxon>
        <taxon>Pseudomonadota</taxon>
        <taxon>Gammaproteobacteria</taxon>
        <taxon>Legionellales</taxon>
        <taxon>Legionellaceae</taxon>
        <taxon>Legionella</taxon>
    </lineage>
</organism>
<dbReference type="AlphaFoldDB" id="A0A378KKZ0"/>
<evidence type="ECO:0000256" key="1">
    <source>
        <dbReference type="SAM" id="SignalP"/>
    </source>
</evidence>
<dbReference type="RefSeq" id="WP_115222891.1">
    <property type="nucleotide sequence ID" value="NZ_UGOA01000003.1"/>
</dbReference>
<keyword evidence="3" id="KW-1185">Reference proteome</keyword>
<name>A0A378KKZ0_9GAMM</name>
<evidence type="ECO:0000313" key="3">
    <source>
        <dbReference type="Proteomes" id="UP000254677"/>
    </source>
</evidence>
<dbReference type="NCBIfam" id="TIGR02742">
    <property type="entry name" value="TrbC_Ftype"/>
    <property type="match status" value="1"/>
</dbReference>
<dbReference type="EMBL" id="UGOA01000003">
    <property type="protein sequence ID" value="STX84873.1"/>
    <property type="molecule type" value="Genomic_DNA"/>
</dbReference>
<dbReference type="InterPro" id="IPR019106">
    <property type="entry name" value="T4SS_TrbC"/>
</dbReference>
<protein>
    <submittedName>
        <fullName evidence="2">Type-F conjugative transfer system pilin assembly protein TrbC</fullName>
    </submittedName>
</protein>
<keyword evidence="1" id="KW-0732">Signal</keyword>
<dbReference type="InterPro" id="IPR014113">
    <property type="entry name" value="T4SS_TrbC_subgr"/>
</dbReference>
<feature type="signal peptide" evidence="1">
    <location>
        <begin position="1"/>
        <end position="18"/>
    </location>
</feature>
<gene>
    <name evidence="2" type="ORF">NCTC13292_03225</name>
</gene>
<dbReference type="Proteomes" id="UP000254677">
    <property type="component" value="Unassembled WGS sequence"/>
</dbReference>
<feature type="chain" id="PRO_5016878936" evidence="1">
    <location>
        <begin position="19"/>
        <end position="214"/>
    </location>
</feature>
<accession>A0A378KKZ0</accession>
<dbReference type="OrthoDB" id="6854459at2"/>
<reference evidence="2 3" key="1">
    <citation type="submission" date="2018-06" db="EMBL/GenBank/DDBJ databases">
        <authorList>
            <consortium name="Pathogen Informatics"/>
            <person name="Doyle S."/>
        </authorList>
    </citation>
    <scope>NUCLEOTIDE SEQUENCE [LARGE SCALE GENOMIC DNA]</scope>
    <source>
        <strain evidence="2 3">NCTC13292</strain>
    </source>
</reference>
<evidence type="ECO:0000313" key="2">
    <source>
        <dbReference type="EMBL" id="STX84873.1"/>
    </source>
</evidence>